<feature type="chain" id="PRO_5045168397" evidence="4">
    <location>
        <begin position="22"/>
        <end position="200"/>
    </location>
</feature>
<comment type="similarity">
    <text evidence="1">Belongs to the transglycosylase Slt family.</text>
</comment>
<feature type="signal peptide" evidence="4">
    <location>
        <begin position="1"/>
        <end position="21"/>
    </location>
</feature>
<reference evidence="6 7" key="1">
    <citation type="submission" date="2021-08" db="EMBL/GenBank/DDBJ databases">
        <authorList>
            <person name="Tuo L."/>
        </authorList>
    </citation>
    <scope>NUCLEOTIDE SEQUENCE [LARGE SCALE GENOMIC DNA]</scope>
    <source>
        <strain evidence="6 7">JCM 31229</strain>
    </source>
</reference>
<comment type="similarity">
    <text evidence="2">Belongs to the virb1 family.</text>
</comment>
<name>A0ABS7PIE8_9SPHN</name>
<dbReference type="PANTHER" id="PTHR37423">
    <property type="entry name" value="SOLUBLE LYTIC MUREIN TRANSGLYCOSYLASE-RELATED"/>
    <property type="match status" value="1"/>
</dbReference>
<dbReference type="InterPro" id="IPR023346">
    <property type="entry name" value="Lysozyme-like_dom_sf"/>
</dbReference>
<evidence type="ECO:0000313" key="7">
    <source>
        <dbReference type="Proteomes" id="UP000706039"/>
    </source>
</evidence>
<evidence type="ECO:0000256" key="4">
    <source>
        <dbReference type="SAM" id="SignalP"/>
    </source>
</evidence>
<dbReference type="PANTHER" id="PTHR37423:SF2">
    <property type="entry name" value="MEMBRANE-BOUND LYTIC MUREIN TRANSGLYCOSYLASE C"/>
    <property type="match status" value="1"/>
</dbReference>
<sequence>MKAPTALVAAFALALTFPAKANPLDRWQPLIKEASVRYGIPATWIERVILAESGGHTRLNGQLITSSAGAMGLMQLMPQTWAEITKSERLGSNPHHPRANILAGTYYLRLMYDRFGYPGLFAAYNAGPARYSAYLSGRASLPGETRQYVRSVTAHSRGRRTYSDQNPPAGLVVRSTKSDPRPEPHALFAIKVGGSASPAQ</sequence>
<dbReference type="Proteomes" id="UP000706039">
    <property type="component" value="Unassembled WGS sequence"/>
</dbReference>
<dbReference type="CDD" id="cd00254">
    <property type="entry name" value="LT-like"/>
    <property type="match status" value="1"/>
</dbReference>
<keyword evidence="4" id="KW-0732">Signal</keyword>
<evidence type="ECO:0000256" key="3">
    <source>
        <dbReference type="SAM" id="MobiDB-lite"/>
    </source>
</evidence>
<proteinExistence type="inferred from homology"/>
<dbReference type="EMBL" id="JAINVV010000001">
    <property type="protein sequence ID" value="MBY8821056.1"/>
    <property type="molecule type" value="Genomic_DNA"/>
</dbReference>
<dbReference type="InterPro" id="IPR008258">
    <property type="entry name" value="Transglycosylase_SLT_dom_1"/>
</dbReference>
<evidence type="ECO:0000256" key="1">
    <source>
        <dbReference type="ARBA" id="ARBA00007734"/>
    </source>
</evidence>
<comment type="caution">
    <text evidence="6">The sequence shown here is derived from an EMBL/GenBank/DDBJ whole genome shotgun (WGS) entry which is preliminary data.</text>
</comment>
<keyword evidence="7" id="KW-1185">Reference proteome</keyword>
<evidence type="ECO:0000259" key="5">
    <source>
        <dbReference type="Pfam" id="PF01464"/>
    </source>
</evidence>
<dbReference type="Gene3D" id="1.10.530.10">
    <property type="match status" value="1"/>
</dbReference>
<dbReference type="SUPFAM" id="SSF53955">
    <property type="entry name" value="Lysozyme-like"/>
    <property type="match status" value="1"/>
</dbReference>
<organism evidence="6 7">
    <name type="scientific">Sphingomonas colocasiae</name>
    <dbReference type="NCBI Taxonomy" id="1848973"/>
    <lineage>
        <taxon>Bacteria</taxon>
        <taxon>Pseudomonadati</taxon>
        <taxon>Pseudomonadota</taxon>
        <taxon>Alphaproteobacteria</taxon>
        <taxon>Sphingomonadales</taxon>
        <taxon>Sphingomonadaceae</taxon>
        <taxon>Sphingomonas</taxon>
    </lineage>
</organism>
<protein>
    <submittedName>
        <fullName evidence="6">Lytic transglycosylase domain-containing protein</fullName>
    </submittedName>
</protein>
<dbReference type="Pfam" id="PF01464">
    <property type="entry name" value="SLT"/>
    <property type="match status" value="1"/>
</dbReference>
<accession>A0ABS7PIE8</accession>
<feature type="region of interest" description="Disordered" evidence="3">
    <location>
        <begin position="153"/>
        <end position="200"/>
    </location>
</feature>
<feature type="domain" description="Transglycosylase SLT" evidence="5">
    <location>
        <begin position="30"/>
        <end position="137"/>
    </location>
</feature>
<evidence type="ECO:0000256" key="2">
    <source>
        <dbReference type="ARBA" id="ARBA00009387"/>
    </source>
</evidence>
<gene>
    <name evidence="6" type="ORF">K7G82_02055</name>
</gene>
<evidence type="ECO:0000313" key="6">
    <source>
        <dbReference type="EMBL" id="MBY8821056.1"/>
    </source>
</evidence>
<dbReference type="RefSeq" id="WP_222988146.1">
    <property type="nucleotide sequence ID" value="NZ_JAINVV010000001.1"/>
</dbReference>